<name>A0AAW9Q190_9CYAN</name>
<dbReference type="Proteomes" id="UP001333818">
    <property type="component" value="Unassembled WGS sequence"/>
</dbReference>
<evidence type="ECO:0000256" key="13">
    <source>
        <dbReference type="NCBIfam" id="TIGR01091"/>
    </source>
</evidence>
<evidence type="ECO:0000256" key="11">
    <source>
        <dbReference type="ARBA" id="ARBA00056901"/>
    </source>
</evidence>
<evidence type="ECO:0000256" key="2">
    <source>
        <dbReference type="ARBA" id="ARBA00005180"/>
    </source>
</evidence>
<dbReference type="GO" id="GO:0005737">
    <property type="term" value="C:cytoplasm"/>
    <property type="evidence" value="ECO:0007669"/>
    <property type="project" value="UniProtKB-ARBA"/>
</dbReference>
<dbReference type="InterPro" id="IPR005765">
    <property type="entry name" value="UPRT"/>
</dbReference>
<keyword evidence="5" id="KW-0021">Allosteric enzyme</keyword>
<protein>
    <recommendedName>
        <fullName evidence="12 13">Uracil phosphoribosyltransferase</fullName>
        <ecNumber evidence="4 13">2.4.2.9</ecNumber>
    </recommendedName>
</protein>
<evidence type="ECO:0000256" key="5">
    <source>
        <dbReference type="ARBA" id="ARBA00022533"/>
    </source>
</evidence>
<dbReference type="GO" id="GO:0005525">
    <property type="term" value="F:GTP binding"/>
    <property type="evidence" value="ECO:0007669"/>
    <property type="project" value="UniProtKB-KW"/>
</dbReference>
<reference evidence="15" key="1">
    <citation type="submission" date="2024-01" db="EMBL/GenBank/DDBJ databases">
        <title>Bank of Algae and Cyanobacteria of the Azores (BACA) strain genomes.</title>
        <authorList>
            <person name="Luz R."/>
            <person name="Cordeiro R."/>
            <person name="Fonseca A."/>
            <person name="Goncalves V."/>
        </authorList>
    </citation>
    <scope>NUCLEOTIDE SEQUENCE</scope>
    <source>
        <strain evidence="15">BACA0141</strain>
    </source>
</reference>
<comment type="pathway">
    <text evidence="2">Pyrimidine metabolism; UMP biosynthesis via salvage pathway; UMP from uracil: step 1/1.</text>
</comment>
<dbReference type="InterPro" id="IPR029057">
    <property type="entry name" value="PRTase-like"/>
</dbReference>
<dbReference type="PANTHER" id="PTHR32315">
    <property type="entry name" value="ADENINE PHOSPHORIBOSYLTRANSFERASE"/>
    <property type="match status" value="1"/>
</dbReference>
<gene>
    <name evidence="15" type="primary">upp</name>
    <name evidence="15" type="ORF">V2H45_19980</name>
</gene>
<dbReference type="RefSeq" id="WP_330485463.1">
    <property type="nucleotide sequence ID" value="NZ_JAZBJZ010000107.1"/>
</dbReference>
<comment type="catalytic activity">
    <reaction evidence="10">
        <text>UMP + diphosphate = 5-phospho-alpha-D-ribose 1-diphosphate + uracil</text>
        <dbReference type="Rhea" id="RHEA:13017"/>
        <dbReference type="ChEBI" id="CHEBI:17568"/>
        <dbReference type="ChEBI" id="CHEBI:33019"/>
        <dbReference type="ChEBI" id="CHEBI:57865"/>
        <dbReference type="ChEBI" id="CHEBI:58017"/>
        <dbReference type="EC" id="2.4.2.9"/>
    </reaction>
</comment>
<evidence type="ECO:0000256" key="1">
    <source>
        <dbReference type="ARBA" id="ARBA00001946"/>
    </source>
</evidence>
<dbReference type="CDD" id="cd06223">
    <property type="entry name" value="PRTases_typeI"/>
    <property type="match status" value="1"/>
</dbReference>
<evidence type="ECO:0000256" key="4">
    <source>
        <dbReference type="ARBA" id="ARBA00011894"/>
    </source>
</evidence>
<evidence type="ECO:0000256" key="7">
    <source>
        <dbReference type="ARBA" id="ARBA00022679"/>
    </source>
</evidence>
<dbReference type="FunFam" id="3.40.50.2020:FF:000003">
    <property type="entry name" value="Uracil phosphoribosyltransferase"/>
    <property type="match status" value="1"/>
</dbReference>
<dbReference type="EC" id="2.4.2.9" evidence="4 13"/>
<dbReference type="SUPFAM" id="SSF53271">
    <property type="entry name" value="PRTase-like"/>
    <property type="match status" value="1"/>
</dbReference>
<dbReference type="NCBIfam" id="TIGR01091">
    <property type="entry name" value="upp"/>
    <property type="match status" value="1"/>
</dbReference>
<keyword evidence="9" id="KW-0342">GTP-binding</keyword>
<comment type="function">
    <text evidence="11">Catalyzes the conversion of uracil and 5-phospho-alpha-D-ribose 1-diphosphate (PRPP) to UMP and diphosphate.</text>
</comment>
<comment type="cofactor">
    <cofactor evidence="1">
        <name>Mg(2+)</name>
        <dbReference type="ChEBI" id="CHEBI:18420"/>
    </cofactor>
</comment>
<dbReference type="InterPro" id="IPR000836">
    <property type="entry name" value="PRTase_dom"/>
</dbReference>
<evidence type="ECO:0000256" key="3">
    <source>
        <dbReference type="ARBA" id="ARBA00009516"/>
    </source>
</evidence>
<dbReference type="PANTHER" id="PTHR32315:SF4">
    <property type="entry name" value="URACIL PHOSPHORIBOSYLTRANSFERASE, CHLOROPLASTIC"/>
    <property type="match status" value="1"/>
</dbReference>
<evidence type="ECO:0000256" key="8">
    <source>
        <dbReference type="ARBA" id="ARBA00022741"/>
    </source>
</evidence>
<dbReference type="AlphaFoldDB" id="A0AAW9Q190"/>
<sequence>MAAQLRIYVPPHPLIKHWLAVTRDKNTPVPLFRTAICELGRWLTYEAIRDWLPVLEVGIETPLQPATGHIIDPATPIAIVPILRAGLALLEGCQPLLPTASVYHLGLVRNEETLEASCYLNRLPQQFAPETKILITEPMMATGNTIVSVLEMLVERGADPSSIRIVNVICAPPALQKLSQKFPSLQVYAAAIDEVVNDQGWIVPGLGDAGDRAFGT</sequence>
<organism evidence="15 16">
    <name type="scientific">Tumidithrix elongata BACA0141</name>
    <dbReference type="NCBI Taxonomy" id="2716417"/>
    <lineage>
        <taxon>Bacteria</taxon>
        <taxon>Bacillati</taxon>
        <taxon>Cyanobacteriota</taxon>
        <taxon>Cyanophyceae</taxon>
        <taxon>Pseudanabaenales</taxon>
        <taxon>Pseudanabaenaceae</taxon>
        <taxon>Tumidithrix</taxon>
        <taxon>Tumidithrix elongata</taxon>
    </lineage>
</organism>
<evidence type="ECO:0000256" key="9">
    <source>
        <dbReference type="ARBA" id="ARBA00023134"/>
    </source>
</evidence>
<dbReference type="NCBIfam" id="NF001097">
    <property type="entry name" value="PRK00129.1"/>
    <property type="match status" value="1"/>
</dbReference>
<keyword evidence="6 15" id="KW-0328">Glycosyltransferase</keyword>
<accession>A0AAW9Q190</accession>
<keyword evidence="8" id="KW-0547">Nucleotide-binding</keyword>
<evidence type="ECO:0000256" key="6">
    <source>
        <dbReference type="ARBA" id="ARBA00022676"/>
    </source>
</evidence>
<evidence type="ECO:0000256" key="10">
    <source>
        <dbReference type="ARBA" id="ARBA00052919"/>
    </source>
</evidence>
<evidence type="ECO:0000313" key="15">
    <source>
        <dbReference type="EMBL" id="MEE3719027.1"/>
    </source>
</evidence>
<keyword evidence="16" id="KW-1185">Reference proteome</keyword>
<feature type="domain" description="Phosphoribosyltransferase" evidence="14">
    <location>
        <begin position="9"/>
        <end position="216"/>
    </location>
</feature>
<keyword evidence="7 15" id="KW-0808">Transferase</keyword>
<dbReference type="GO" id="GO:0006223">
    <property type="term" value="P:uracil salvage"/>
    <property type="evidence" value="ECO:0007669"/>
    <property type="project" value="InterPro"/>
</dbReference>
<dbReference type="GO" id="GO:0004845">
    <property type="term" value="F:uracil phosphoribosyltransferase activity"/>
    <property type="evidence" value="ECO:0007669"/>
    <property type="project" value="UniProtKB-UniRule"/>
</dbReference>
<evidence type="ECO:0000259" key="14">
    <source>
        <dbReference type="Pfam" id="PF14681"/>
    </source>
</evidence>
<proteinExistence type="inferred from homology"/>
<dbReference type="Pfam" id="PF14681">
    <property type="entry name" value="UPRTase"/>
    <property type="match status" value="1"/>
</dbReference>
<dbReference type="EMBL" id="JAZBJZ010000107">
    <property type="protein sequence ID" value="MEE3719027.1"/>
    <property type="molecule type" value="Genomic_DNA"/>
</dbReference>
<evidence type="ECO:0000256" key="12">
    <source>
        <dbReference type="ARBA" id="ARBA00072146"/>
    </source>
</evidence>
<comment type="caution">
    <text evidence="15">The sequence shown here is derived from an EMBL/GenBank/DDBJ whole genome shotgun (WGS) entry which is preliminary data.</text>
</comment>
<comment type="similarity">
    <text evidence="3">Belongs to the UPRTase family.</text>
</comment>
<dbReference type="InterPro" id="IPR050054">
    <property type="entry name" value="UPRTase/APRTase"/>
</dbReference>
<dbReference type="Gene3D" id="3.40.50.2020">
    <property type="match status" value="1"/>
</dbReference>
<evidence type="ECO:0000313" key="16">
    <source>
        <dbReference type="Proteomes" id="UP001333818"/>
    </source>
</evidence>